<feature type="compositionally biased region" description="Acidic residues" evidence="1">
    <location>
        <begin position="172"/>
        <end position="185"/>
    </location>
</feature>
<protein>
    <submittedName>
        <fullName evidence="2">Uncharacterized protein</fullName>
    </submittedName>
</protein>
<dbReference type="Ensembl" id="ENSTMTT00000025474.1">
    <property type="protein sequence ID" value="ENSTMTP00000024608.1"/>
    <property type="gene ID" value="ENSTMTG00000017921.1"/>
</dbReference>
<dbReference type="GeneTree" id="ENSGT00940000162272"/>
<dbReference type="InParanoid" id="A0A674JV84"/>
<dbReference type="Proteomes" id="UP000472274">
    <property type="component" value="Unplaced"/>
</dbReference>
<reference evidence="2" key="1">
    <citation type="submission" date="2025-08" db="UniProtKB">
        <authorList>
            <consortium name="Ensembl"/>
        </authorList>
    </citation>
    <scope>IDENTIFICATION</scope>
</reference>
<evidence type="ECO:0000313" key="2">
    <source>
        <dbReference type="Ensembl" id="ENSTMTP00000024608.1"/>
    </source>
</evidence>
<keyword evidence="3" id="KW-1185">Reference proteome</keyword>
<reference evidence="2" key="2">
    <citation type="submission" date="2025-09" db="UniProtKB">
        <authorList>
            <consortium name="Ensembl"/>
        </authorList>
    </citation>
    <scope>IDENTIFICATION</scope>
</reference>
<evidence type="ECO:0000256" key="1">
    <source>
        <dbReference type="SAM" id="MobiDB-lite"/>
    </source>
</evidence>
<name>A0A674JV84_9SAUR</name>
<evidence type="ECO:0000313" key="3">
    <source>
        <dbReference type="Proteomes" id="UP000472274"/>
    </source>
</evidence>
<feature type="region of interest" description="Disordered" evidence="1">
    <location>
        <begin position="47"/>
        <end position="290"/>
    </location>
</feature>
<accession>A0A674JV84</accession>
<dbReference type="AlphaFoldDB" id="A0A674JV84"/>
<proteinExistence type="predicted"/>
<organism evidence="2 3">
    <name type="scientific">Terrapene triunguis</name>
    <name type="common">Three-toed box turtle</name>
    <dbReference type="NCBI Taxonomy" id="2587831"/>
    <lineage>
        <taxon>Eukaryota</taxon>
        <taxon>Metazoa</taxon>
        <taxon>Chordata</taxon>
        <taxon>Craniata</taxon>
        <taxon>Vertebrata</taxon>
        <taxon>Euteleostomi</taxon>
        <taxon>Archelosauria</taxon>
        <taxon>Testudinata</taxon>
        <taxon>Testudines</taxon>
        <taxon>Cryptodira</taxon>
        <taxon>Durocryptodira</taxon>
        <taxon>Testudinoidea</taxon>
        <taxon>Emydidae</taxon>
        <taxon>Terrapene</taxon>
    </lineage>
</organism>
<sequence>VLSWGSLDPPCPLPRAADARLKATAALASAEKAVEAARVAKILAQDLQPILDDPEPRPRLDSEGTDTDLLEYDSPGVYENGVTPSDVTPDPSYPPTPLQPWRGDPRRTWHPLENGGPPRVPPADASDPEDEWGCRRFPARTPGFPPEGLWEGDEAGRPLVGTPPSGSSGSLQEEEEEEDYEEDLPQLDIGEPQAAPEVAGPPGHSGLGADKLPSGVGAAAQGEKETGAAVRQVRGAKGHPHLPTSQNRERTQESWLPAPPPNHQPRLPCPSWERTQESVRTGGGLWAWPS</sequence>
<feature type="compositionally biased region" description="Gly residues" evidence="1">
    <location>
        <begin position="281"/>
        <end position="290"/>
    </location>
</feature>